<keyword evidence="2" id="KW-1185">Reference proteome</keyword>
<gene>
    <name evidence="1" type="ORF">Micbo1qcDRAFT_156769</name>
</gene>
<sequence>MCRGTIACNTSNMLKVAPLNRLRHHAAAILTTAASQGSRQPAPSPAHPCPHLKNVRSNTKQRRIVSALRFPPLRATPRIRNPQHSAWIPISPLP</sequence>
<dbReference type="AlphaFoldDB" id="A0A136JCU4"/>
<dbReference type="Proteomes" id="UP000070501">
    <property type="component" value="Unassembled WGS sequence"/>
</dbReference>
<dbReference type="InParanoid" id="A0A136JCU4"/>
<organism evidence="1 2">
    <name type="scientific">Microdochium bolleyi</name>
    <dbReference type="NCBI Taxonomy" id="196109"/>
    <lineage>
        <taxon>Eukaryota</taxon>
        <taxon>Fungi</taxon>
        <taxon>Dikarya</taxon>
        <taxon>Ascomycota</taxon>
        <taxon>Pezizomycotina</taxon>
        <taxon>Sordariomycetes</taxon>
        <taxon>Xylariomycetidae</taxon>
        <taxon>Xylariales</taxon>
        <taxon>Microdochiaceae</taxon>
        <taxon>Microdochium</taxon>
    </lineage>
</organism>
<feature type="non-terminal residue" evidence="1">
    <location>
        <position position="94"/>
    </location>
</feature>
<protein>
    <submittedName>
        <fullName evidence="1">Uncharacterized protein</fullName>
    </submittedName>
</protein>
<accession>A0A136JCU4</accession>
<evidence type="ECO:0000313" key="2">
    <source>
        <dbReference type="Proteomes" id="UP000070501"/>
    </source>
</evidence>
<proteinExistence type="predicted"/>
<name>A0A136JCU4_9PEZI</name>
<dbReference type="EMBL" id="KQ964246">
    <property type="protein sequence ID" value="KXJ94981.1"/>
    <property type="molecule type" value="Genomic_DNA"/>
</dbReference>
<evidence type="ECO:0000313" key="1">
    <source>
        <dbReference type="EMBL" id="KXJ94981.1"/>
    </source>
</evidence>
<reference evidence="2" key="1">
    <citation type="submission" date="2016-02" db="EMBL/GenBank/DDBJ databases">
        <title>Draft genome sequence of Microdochium bolleyi, a fungal endophyte of beachgrass.</title>
        <authorList>
            <consortium name="DOE Joint Genome Institute"/>
            <person name="David A.S."/>
            <person name="May G."/>
            <person name="Haridas S."/>
            <person name="Lim J."/>
            <person name="Wang M."/>
            <person name="Labutti K."/>
            <person name="Lipzen A."/>
            <person name="Barry K."/>
            <person name="Grigoriev I.V."/>
        </authorList>
    </citation>
    <scope>NUCLEOTIDE SEQUENCE [LARGE SCALE GENOMIC DNA]</scope>
    <source>
        <strain evidence="2">J235TASD1</strain>
    </source>
</reference>